<accession>A0ABV9W8I0</accession>
<name>A0ABV9W8I0_9ACTN</name>
<proteinExistence type="predicted"/>
<feature type="transmembrane region" description="Helical" evidence="1">
    <location>
        <begin position="45"/>
        <end position="66"/>
    </location>
</feature>
<protein>
    <submittedName>
        <fullName evidence="2">Uncharacterized protein</fullName>
    </submittedName>
</protein>
<organism evidence="2 3">
    <name type="scientific">Dactylosporangium cerinum</name>
    <dbReference type="NCBI Taxonomy" id="1434730"/>
    <lineage>
        <taxon>Bacteria</taxon>
        <taxon>Bacillati</taxon>
        <taxon>Actinomycetota</taxon>
        <taxon>Actinomycetes</taxon>
        <taxon>Micromonosporales</taxon>
        <taxon>Micromonosporaceae</taxon>
        <taxon>Dactylosporangium</taxon>
    </lineage>
</organism>
<gene>
    <name evidence="2" type="ORF">ACFPIJ_38145</name>
</gene>
<reference evidence="3" key="1">
    <citation type="journal article" date="2019" name="Int. J. Syst. Evol. Microbiol.">
        <title>The Global Catalogue of Microorganisms (GCM) 10K type strain sequencing project: providing services to taxonomists for standard genome sequencing and annotation.</title>
        <authorList>
            <consortium name="The Broad Institute Genomics Platform"/>
            <consortium name="The Broad Institute Genome Sequencing Center for Infectious Disease"/>
            <person name="Wu L."/>
            <person name="Ma J."/>
        </authorList>
    </citation>
    <scope>NUCLEOTIDE SEQUENCE [LARGE SCALE GENOMIC DNA]</scope>
    <source>
        <strain evidence="3">CGMCC 4.7152</strain>
    </source>
</reference>
<keyword evidence="1" id="KW-1133">Transmembrane helix</keyword>
<evidence type="ECO:0000256" key="1">
    <source>
        <dbReference type="SAM" id="Phobius"/>
    </source>
</evidence>
<dbReference type="RefSeq" id="WP_380122785.1">
    <property type="nucleotide sequence ID" value="NZ_JBHSIU010000054.1"/>
</dbReference>
<evidence type="ECO:0000313" key="2">
    <source>
        <dbReference type="EMBL" id="MFC5003632.1"/>
    </source>
</evidence>
<evidence type="ECO:0000313" key="3">
    <source>
        <dbReference type="Proteomes" id="UP001595912"/>
    </source>
</evidence>
<keyword evidence="1" id="KW-0812">Transmembrane</keyword>
<keyword evidence="3" id="KW-1185">Reference proteome</keyword>
<dbReference type="Proteomes" id="UP001595912">
    <property type="component" value="Unassembled WGS sequence"/>
</dbReference>
<feature type="transmembrane region" description="Helical" evidence="1">
    <location>
        <begin position="20"/>
        <end position="39"/>
    </location>
</feature>
<dbReference type="EMBL" id="JBHSIU010000054">
    <property type="protein sequence ID" value="MFC5003632.1"/>
    <property type="molecule type" value="Genomic_DNA"/>
</dbReference>
<comment type="caution">
    <text evidence="2">The sequence shown here is derived from an EMBL/GenBank/DDBJ whole genome shotgun (WGS) entry which is preliminary data.</text>
</comment>
<keyword evidence="1" id="KW-0472">Membrane</keyword>
<sequence>MTVLRGIFRFLYDFIIGDDWKIAAAVVSALVTGLALLALGTPPAITVILTAVAVAAAFTAAILIDVRRTGS</sequence>